<feature type="compositionally biased region" description="Basic and acidic residues" evidence="1">
    <location>
        <begin position="445"/>
        <end position="455"/>
    </location>
</feature>
<gene>
    <name evidence="4" type="ORF">LVIROSA_LOCUS33456</name>
</gene>
<dbReference type="InterPro" id="IPR003871">
    <property type="entry name" value="RFA1B/D_OB_1st"/>
</dbReference>
<evidence type="ECO:0000259" key="3">
    <source>
        <dbReference type="Pfam" id="PF08646"/>
    </source>
</evidence>
<evidence type="ECO:0000313" key="5">
    <source>
        <dbReference type="Proteomes" id="UP001157418"/>
    </source>
</evidence>
<evidence type="ECO:0008006" key="6">
    <source>
        <dbReference type="Google" id="ProtNLM"/>
    </source>
</evidence>
<sequence>MNDGSTVDANLQREYDAEAEVLNRHHNSQFLTIARNGIKKEMNIGNKVYLKNIEHIDDDSHIKVRVLKMWNFIKNNAVLAIEMIVMDEEGTKYYYRVFNQKFSRFGDLLKEDQTYIIIKPNMAAVNNGFSVTGHKQTITLNRRSILKKCEDFSGPVNGFVFVDFNSIIEQTCSRESFFDIIGQVVSFRALETSNPNPSNHYIKMTFSNLQYVHLKVTIFGTQAHQMSQYHKTNPTVTCVVIVMQFAKLNIWDGIGQAQGHFDVTKLFINSDTVEIIEFKKELKADNNGGMSEKSITTFLSYSSSYIDDFKGDFPLKTVCEITEPPKYYDACSKCGKKIDTMPKVNYSYSTPDKISETVVTKCKEARCNTSDFHPVTKYMIPINVQDVTGTIRLTLFNREAKKLLGISAYQLRKIHEEDAISFTDGNLTPSNVHKSSATSPVKTSTDLKRNLHDVYDVDDDGDASSTKSKRKSLGEETPLLVPKVEK</sequence>
<reference evidence="4 5" key="1">
    <citation type="submission" date="2022-01" db="EMBL/GenBank/DDBJ databases">
        <authorList>
            <person name="Xiong W."/>
            <person name="Schranz E."/>
        </authorList>
    </citation>
    <scope>NUCLEOTIDE SEQUENCE [LARGE SCALE GENOMIC DNA]</scope>
</reference>
<dbReference type="InterPro" id="IPR013955">
    <property type="entry name" value="Rep_factor-A_C"/>
</dbReference>
<proteinExistence type="predicted"/>
<keyword evidence="5" id="KW-1185">Reference proteome</keyword>
<dbReference type="SUPFAM" id="SSF50249">
    <property type="entry name" value="Nucleic acid-binding proteins"/>
    <property type="match status" value="3"/>
</dbReference>
<feature type="domain" description="Replication factor A C-terminal" evidence="3">
    <location>
        <begin position="318"/>
        <end position="424"/>
    </location>
</feature>
<dbReference type="Pfam" id="PF08646">
    <property type="entry name" value="Rep_fac-A_C"/>
    <property type="match status" value="1"/>
</dbReference>
<dbReference type="AlphaFoldDB" id="A0AAU9PCH5"/>
<feature type="region of interest" description="Disordered" evidence="1">
    <location>
        <begin position="427"/>
        <end position="486"/>
    </location>
</feature>
<dbReference type="Proteomes" id="UP001157418">
    <property type="component" value="Unassembled WGS sequence"/>
</dbReference>
<dbReference type="Pfam" id="PF02721">
    <property type="entry name" value="DUF223"/>
    <property type="match status" value="1"/>
</dbReference>
<evidence type="ECO:0000313" key="4">
    <source>
        <dbReference type="EMBL" id="CAH1447880.1"/>
    </source>
</evidence>
<dbReference type="InterPro" id="IPR012340">
    <property type="entry name" value="NA-bd_OB-fold"/>
</dbReference>
<accession>A0AAU9PCH5</accession>
<protein>
    <recommendedName>
        <fullName evidence="6">Replication factor A C-terminal domain-containing protein</fullName>
    </recommendedName>
</protein>
<feature type="domain" description="Replication protein A 70 kDa DNA-binding subunit B/D first OB fold" evidence="2">
    <location>
        <begin position="50"/>
        <end position="149"/>
    </location>
</feature>
<comment type="caution">
    <text evidence="4">The sequence shown here is derived from an EMBL/GenBank/DDBJ whole genome shotgun (WGS) entry which is preliminary data.</text>
</comment>
<dbReference type="EMBL" id="CAKMRJ010005634">
    <property type="protein sequence ID" value="CAH1447880.1"/>
    <property type="molecule type" value="Genomic_DNA"/>
</dbReference>
<organism evidence="4 5">
    <name type="scientific">Lactuca virosa</name>
    <dbReference type="NCBI Taxonomy" id="75947"/>
    <lineage>
        <taxon>Eukaryota</taxon>
        <taxon>Viridiplantae</taxon>
        <taxon>Streptophyta</taxon>
        <taxon>Embryophyta</taxon>
        <taxon>Tracheophyta</taxon>
        <taxon>Spermatophyta</taxon>
        <taxon>Magnoliopsida</taxon>
        <taxon>eudicotyledons</taxon>
        <taxon>Gunneridae</taxon>
        <taxon>Pentapetalae</taxon>
        <taxon>asterids</taxon>
        <taxon>campanulids</taxon>
        <taxon>Asterales</taxon>
        <taxon>Asteraceae</taxon>
        <taxon>Cichorioideae</taxon>
        <taxon>Cichorieae</taxon>
        <taxon>Lactucinae</taxon>
        <taxon>Lactuca</taxon>
    </lineage>
</organism>
<name>A0AAU9PCH5_9ASTR</name>
<dbReference type="Gene3D" id="2.40.50.140">
    <property type="entry name" value="Nucleic acid-binding proteins"/>
    <property type="match status" value="3"/>
</dbReference>
<feature type="compositionally biased region" description="Polar residues" evidence="1">
    <location>
        <begin position="427"/>
        <end position="444"/>
    </location>
</feature>
<evidence type="ECO:0000259" key="2">
    <source>
        <dbReference type="Pfam" id="PF02721"/>
    </source>
</evidence>
<evidence type="ECO:0000256" key="1">
    <source>
        <dbReference type="SAM" id="MobiDB-lite"/>
    </source>
</evidence>
<dbReference type="PANTHER" id="PTHR47165">
    <property type="entry name" value="OS03G0429900 PROTEIN"/>
    <property type="match status" value="1"/>
</dbReference>
<dbReference type="PANTHER" id="PTHR47165:SF4">
    <property type="entry name" value="OS03G0429900 PROTEIN"/>
    <property type="match status" value="1"/>
</dbReference>